<dbReference type="GO" id="GO:0032259">
    <property type="term" value="P:methylation"/>
    <property type="evidence" value="ECO:0007669"/>
    <property type="project" value="UniProtKB-KW"/>
</dbReference>
<dbReference type="GO" id="GO:0009307">
    <property type="term" value="P:DNA restriction-modification system"/>
    <property type="evidence" value="ECO:0007669"/>
    <property type="project" value="UniProtKB-KW"/>
</dbReference>
<dbReference type="GO" id="GO:0009007">
    <property type="term" value="F:site-specific DNA-methyltransferase (adenine-specific) activity"/>
    <property type="evidence" value="ECO:0007669"/>
    <property type="project" value="UniProtKB-EC"/>
</dbReference>
<evidence type="ECO:0000256" key="1">
    <source>
        <dbReference type="ARBA" id="ARBA00011900"/>
    </source>
</evidence>
<gene>
    <name evidence="11" type="ORF">DDV96_15370</name>
</gene>
<dbReference type="InterPro" id="IPR050953">
    <property type="entry name" value="N4_N6_ade-DNA_methylase"/>
</dbReference>
<evidence type="ECO:0000256" key="5">
    <source>
        <dbReference type="ARBA" id="ARBA00022747"/>
    </source>
</evidence>
<dbReference type="PANTHER" id="PTHR33841">
    <property type="entry name" value="DNA METHYLTRANSFERASE YEEA-RELATED"/>
    <property type="match status" value="1"/>
</dbReference>
<dbReference type="PRINTS" id="PR00507">
    <property type="entry name" value="N12N6MTFRASE"/>
</dbReference>
<comment type="catalytic activity">
    <reaction evidence="7">
        <text>a 2'-deoxyadenosine in DNA + S-adenosyl-L-methionine = an N(6)-methyl-2'-deoxyadenosine in DNA + S-adenosyl-L-homocysteine + H(+)</text>
        <dbReference type="Rhea" id="RHEA:15197"/>
        <dbReference type="Rhea" id="RHEA-COMP:12418"/>
        <dbReference type="Rhea" id="RHEA-COMP:12419"/>
        <dbReference type="ChEBI" id="CHEBI:15378"/>
        <dbReference type="ChEBI" id="CHEBI:57856"/>
        <dbReference type="ChEBI" id="CHEBI:59789"/>
        <dbReference type="ChEBI" id="CHEBI:90615"/>
        <dbReference type="ChEBI" id="CHEBI:90616"/>
        <dbReference type="EC" id="2.1.1.72"/>
    </reaction>
</comment>
<keyword evidence="11" id="KW-0255">Endonuclease</keyword>
<sequence length="1046" mass="121921">MALFQTSVLKSHLALLDEAVVDKAYKKYQKYFWNTAIQENIKSAKEEQYQATFLNELFVNILSYTLFPNPNSNLTTEFKNEKNARKADGAIVKDGNAIGVIELKGTNTKDLESIRRQAFDYKANQKGCVYVITSNFEKLRFYINDATEFEEFDLFTLSKKRFELLYLCLHIDKVLNNTPLKIKEASIAEEEEITKAFYKDYSIFKRELYRDLVKNNSKTVRKKLDEVVDISYKEDIARLEKNVKLTLFKKSQKLIDRFLFIFFAEDRMLLPSNSTLQILNKWKDDWDFGDERPLYGLFKQYFNFLDIGRKGTEKRSEIYAYNGGLFKPDAILDALEIDNTLLYKYTTKLSNYDFESQVGVNILGHIFENSLNEIESVNAEIEGGEFDKQTSKRKKDGVFYTPKYITKYIVENTVGKLCEEKKVAIGFKEVDYFEVKKGTHQNTKKQLLERIDIYREWLLQITICDPACGSGAFLNQALDFLIKEHCYLDELKTKVLGGGLQFPDIENTILENNIYGVDLNEESVEIAKLSLWLRTAQPRRKLNDLSSNIKCGNSLIDSKTVAGDKAFTWEKEFPEIFEDGGFDVVIGNPPYVARSIDDKTKTYINNNYQTAQYQVELYVSFIEKGAEILKRNGEISFIVPNSWLKNLRMSDCRKYILENLNLSTLIPNLDNVFPDASVDTLIFVAKKGDSLGKVDIVDFLDKQIVHKHPIDQHRFLKNEGYIFDVEISEDILPIIKKVRKDVIEVGAIMDVTRGVNPYDKYTGQSVEVIKERAYHSNFKKDESFVPELKGKHIKAYNYLWDQEHYISYGGWLAAPRQKKYFNGPRIIFREILGKTLVSTLIREEFIIDRSLYIARIDNEEESDYLIEYILGVLNSKLMSFYFRYSNNEFDNLFPKIRVAEFKKLPIKIVGSKHQLLTKTKVNNLLESNAKAAQLYFKFKDYVVQKFSLTKISRKLENWYELDFSNFIKELHKAINKENRARRKNKEPEIDKTTKKDEFEWMELFEENKNKAQVLQAQIASTEKEIDQMVYELYGLTDEEIAIVENS</sequence>
<dbReference type="InterPro" id="IPR029063">
    <property type="entry name" value="SAM-dependent_MTases_sf"/>
</dbReference>
<dbReference type="InterPro" id="IPR023135">
    <property type="entry name" value="N6_DNA_MeTrfase_TaqI_C"/>
</dbReference>
<accession>A0A2U0HT12</accession>
<keyword evidence="11" id="KW-0540">Nuclease</keyword>
<evidence type="ECO:0000313" key="11">
    <source>
        <dbReference type="EMBL" id="PVW11996.1"/>
    </source>
</evidence>
<dbReference type="Pfam" id="PF12950">
    <property type="entry name" value="TaqI_C"/>
    <property type="match status" value="1"/>
</dbReference>
<keyword evidence="11" id="KW-0378">Hydrolase</keyword>
<dbReference type="EMBL" id="QEHR01000017">
    <property type="protein sequence ID" value="PVW11996.1"/>
    <property type="molecule type" value="Genomic_DNA"/>
</dbReference>
<feature type="coiled-coil region" evidence="8">
    <location>
        <begin position="1004"/>
        <end position="1031"/>
    </location>
</feature>
<keyword evidence="8" id="KW-0175">Coiled coil</keyword>
<keyword evidence="6" id="KW-0238">DNA-binding</keyword>
<keyword evidence="3" id="KW-0808">Transferase</keyword>
<dbReference type="SUPFAM" id="SSF53335">
    <property type="entry name" value="S-adenosyl-L-methionine-dependent methyltransferases"/>
    <property type="match status" value="1"/>
</dbReference>
<evidence type="ECO:0000256" key="2">
    <source>
        <dbReference type="ARBA" id="ARBA00022603"/>
    </source>
</evidence>
<dbReference type="CDD" id="cd02440">
    <property type="entry name" value="AdoMet_MTases"/>
    <property type="match status" value="1"/>
</dbReference>
<dbReference type="Gene3D" id="3.90.220.10">
    <property type="entry name" value="Adenine-n6-DNA-methyltransferase Taqi, Chain A, domain 2"/>
    <property type="match status" value="1"/>
</dbReference>
<dbReference type="InterPro" id="IPR011639">
    <property type="entry name" value="MethylTrfase_TaqI-like_dom"/>
</dbReference>
<dbReference type="RefSeq" id="WP_116695665.1">
    <property type="nucleotide sequence ID" value="NZ_QEHR01000017.1"/>
</dbReference>
<dbReference type="PANTHER" id="PTHR33841:SF1">
    <property type="entry name" value="DNA METHYLTRANSFERASE A"/>
    <property type="match status" value="1"/>
</dbReference>
<feature type="domain" description="Type II methyltransferase M.TaqI-like" evidence="9">
    <location>
        <begin position="512"/>
        <end position="667"/>
    </location>
</feature>
<dbReference type="AlphaFoldDB" id="A0A2U0HT12"/>
<dbReference type="InterPro" id="IPR025931">
    <property type="entry name" value="TaqI_C"/>
</dbReference>
<keyword evidence="5" id="KW-0680">Restriction system</keyword>
<keyword evidence="2" id="KW-0489">Methyltransferase</keyword>
<protein>
    <recommendedName>
        <fullName evidence="1">site-specific DNA-methyltransferase (adenine-specific)</fullName>
        <ecNumber evidence="1">2.1.1.72</ecNumber>
    </recommendedName>
</protein>
<dbReference type="Gene3D" id="3.40.50.150">
    <property type="entry name" value="Vaccinia Virus protein VP39"/>
    <property type="match status" value="1"/>
</dbReference>
<evidence type="ECO:0000256" key="6">
    <source>
        <dbReference type="ARBA" id="ARBA00023125"/>
    </source>
</evidence>
<dbReference type="InterPro" id="IPR002052">
    <property type="entry name" value="DNA_methylase_N6_adenine_CS"/>
</dbReference>
<dbReference type="EC" id="2.1.1.72" evidence="1"/>
<dbReference type="OrthoDB" id="32195at2"/>
<organism evidence="11 12">
    <name type="scientific">Marixanthomonas spongiae</name>
    <dbReference type="NCBI Taxonomy" id="2174845"/>
    <lineage>
        <taxon>Bacteria</taxon>
        <taxon>Pseudomonadati</taxon>
        <taxon>Bacteroidota</taxon>
        <taxon>Flavobacteriia</taxon>
        <taxon>Flavobacteriales</taxon>
        <taxon>Flavobacteriaceae</taxon>
        <taxon>Marixanthomonas</taxon>
    </lineage>
</organism>
<evidence type="ECO:0000259" key="9">
    <source>
        <dbReference type="Pfam" id="PF07669"/>
    </source>
</evidence>
<dbReference type="Pfam" id="PF07669">
    <property type="entry name" value="Eco57I"/>
    <property type="match status" value="1"/>
</dbReference>
<proteinExistence type="predicted"/>
<keyword evidence="4" id="KW-0949">S-adenosyl-L-methionine</keyword>
<evidence type="ECO:0000256" key="4">
    <source>
        <dbReference type="ARBA" id="ARBA00022691"/>
    </source>
</evidence>
<dbReference type="PROSITE" id="PS00092">
    <property type="entry name" value="N6_MTASE"/>
    <property type="match status" value="1"/>
</dbReference>
<evidence type="ECO:0000256" key="8">
    <source>
        <dbReference type="SAM" id="Coils"/>
    </source>
</evidence>
<evidence type="ECO:0000259" key="10">
    <source>
        <dbReference type="Pfam" id="PF12950"/>
    </source>
</evidence>
<keyword evidence="12" id="KW-1185">Reference proteome</keyword>
<reference evidence="11 12" key="1">
    <citation type="submission" date="2018-04" db="EMBL/GenBank/DDBJ databases">
        <title>Marixanthomonas spongiae HN-E44 sp. nov., isolated from a marine sponge.</title>
        <authorList>
            <person name="Luo L."/>
            <person name="Zhuang L."/>
        </authorList>
    </citation>
    <scope>NUCLEOTIDE SEQUENCE [LARGE SCALE GENOMIC DNA]</scope>
    <source>
        <strain evidence="11 12">HN-E44</strain>
    </source>
</reference>
<comment type="caution">
    <text evidence="11">The sequence shown here is derived from an EMBL/GenBank/DDBJ whole genome shotgun (WGS) entry which is preliminary data.</text>
</comment>
<feature type="domain" description="TaqI-like C-terminal specificity" evidence="10">
    <location>
        <begin position="786"/>
        <end position="906"/>
    </location>
</feature>
<dbReference type="GO" id="GO:0003677">
    <property type="term" value="F:DNA binding"/>
    <property type="evidence" value="ECO:0007669"/>
    <property type="project" value="UniProtKB-KW"/>
</dbReference>
<name>A0A2U0HT12_9FLAO</name>
<dbReference type="GO" id="GO:0004519">
    <property type="term" value="F:endonuclease activity"/>
    <property type="evidence" value="ECO:0007669"/>
    <property type="project" value="UniProtKB-KW"/>
</dbReference>
<evidence type="ECO:0000313" key="12">
    <source>
        <dbReference type="Proteomes" id="UP000245962"/>
    </source>
</evidence>
<dbReference type="Proteomes" id="UP000245962">
    <property type="component" value="Unassembled WGS sequence"/>
</dbReference>
<evidence type="ECO:0000256" key="7">
    <source>
        <dbReference type="ARBA" id="ARBA00047942"/>
    </source>
</evidence>
<evidence type="ECO:0000256" key="3">
    <source>
        <dbReference type="ARBA" id="ARBA00022679"/>
    </source>
</evidence>